<sequence length="133" mass="15078">MLDANWAEKVLTMIAGDTDQFLQNLNDDIVLEFPYARLVNLPVRIEGIETVREYIRNVNGVLKGLTFTNIAVLPLKEEGGFILEYEGSAPEVHKYDQTYIAVMRFRDGKLSLFKEYYDSTEVARVTKLAAAAN</sequence>
<organism evidence="2 3">
    <name type="scientific">Sphingobium xenophagum</name>
    <dbReference type="NCBI Taxonomy" id="121428"/>
    <lineage>
        <taxon>Bacteria</taxon>
        <taxon>Pseudomonadati</taxon>
        <taxon>Pseudomonadota</taxon>
        <taxon>Alphaproteobacteria</taxon>
        <taxon>Sphingomonadales</taxon>
        <taxon>Sphingomonadaceae</taxon>
        <taxon>Sphingobium</taxon>
    </lineage>
</organism>
<dbReference type="Proteomes" id="UP001267638">
    <property type="component" value="Unassembled WGS sequence"/>
</dbReference>
<name>A0ABU1X5G1_SPHXE</name>
<dbReference type="InterPro" id="IPR037401">
    <property type="entry name" value="SnoaL-like"/>
</dbReference>
<dbReference type="EMBL" id="JAVDWV010000021">
    <property type="protein sequence ID" value="MDR7156822.1"/>
    <property type="molecule type" value="Genomic_DNA"/>
</dbReference>
<evidence type="ECO:0000313" key="2">
    <source>
        <dbReference type="EMBL" id="MDR7156822.1"/>
    </source>
</evidence>
<evidence type="ECO:0000313" key="3">
    <source>
        <dbReference type="Proteomes" id="UP001267638"/>
    </source>
</evidence>
<dbReference type="RefSeq" id="WP_310227355.1">
    <property type="nucleotide sequence ID" value="NZ_JAVDWV010000021.1"/>
</dbReference>
<feature type="domain" description="SnoaL-like" evidence="1">
    <location>
        <begin position="15"/>
        <end position="110"/>
    </location>
</feature>
<accession>A0ABU1X5G1</accession>
<evidence type="ECO:0000259" key="1">
    <source>
        <dbReference type="Pfam" id="PF12680"/>
    </source>
</evidence>
<dbReference type="InterPro" id="IPR032710">
    <property type="entry name" value="NTF2-like_dom_sf"/>
</dbReference>
<reference evidence="2 3" key="1">
    <citation type="submission" date="2023-07" db="EMBL/GenBank/DDBJ databases">
        <title>Sorghum-associated microbial communities from plants grown in Nebraska, USA.</title>
        <authorList>
            <person name="Schachtman D."/>
        </authorList>
    </citation>
    <scope>NUCLEOTIDE SEQUENCE [LARGE SCALE GENOMIC DNA]</scope>
    <source>
        <strain evidence="2 3">4256</strain>
    </source>
</reference>
<dbReference type="SUPFAM" id="SSF54427">
    <property type="entry name" value="NTF2-like"/>
    <property type="match status" value="1"/>
</dbReference>
<dbReference type="Gene3D" id="3.10.450.50">
    <property type="match status" value="1"/>
</dbReference>
<keyword evidence="3" id="KW-1185">Reference proteome</keyword>
<protein>
    <submittedName>
        <fullName evidence="2">Ketosteroid isomerase-like protein</fullName>
    </submittedName>
</protein>
<comment type="caution">
    <text evidence="2">The sequence shown here is derived from an EMBL/GenBank/DDBJ whole genome shotgun (WGS) entry which is preliminary data.</text>
</comment>
<gene>
    <name evidence="2" type="ORF">J2W40_003668</name>
</gene>
<proteinExistence type="predicted"/>
<dbReference type="Pfam" id="PF12680">
    <property type="entry name" value="SnoaL_2"/>
    <property type="match status" value="1"/>
</dbReference>